<reference evidence="1" key="1">
    <citation type="submission" date="2021-06" db="EMBL/GenBank/DDBJ databases">
        <authorList>
            <person name="Kallberg Y."/>
            <person name="Tangrot J."/>
            <person name="Rosling A."/>
        </authorList>
    </citation>
    <scope>NUCLEOTIDE SEQUENCE</scope>
    <source>
        <strain evidence="1">MA453B</strain>
    </source>
</reference>
<gene>
    <name evidence="1" type="ORF">DERYTH_LOCUS24631</name>
</gene>
<sequence length="57" mass="6538">NNSDSIALFQFTNSVAKLSKQRKLNGTVLRHTSNQLVYNIQQKAQNDIYEVTLTLDR</sequence>
<dbReference type="AlphaFoldDB" id="A0A9N9K1B3"/>
<accession>A0A9N9K1B3</accession>
<comment type="caution">
    <text evidence="1">The sequence shown here is derived from an EMBL/GenBank/DDBJ whole genome shotgun (WGS) entry which is preliminary data.</text>
</comment>
<feature type="non-terminal residue" evidence="1">
    <location>
        <position position="1"/>
    </location>
</feature>
<keyword evidence="2" id="KW-1185">Reference proteome</keyword>
<dbReference type="Proteomes" id="UP000789405">
    <property type="component" value="Unassembled WGS sequence"/>
</dbReference>
<evidence type="ECO:0000313" key="1">
    <source>
        <dbReference type="EMBL" id="CAG8807252.1"/>
    </source>
</evidence>
<organism evidence="1 2">
    <name type="scientific">Dentiscutata erythropus</name>
    <dbReference type="NCBI Taxonomy" id="1348616"/>
    <lineage>
        <taxon>Eukaryota</taxon>
        <taxon>Fungi</taxon>
        <taxon>Fungi incertae sedis</taxon>
        <taxon>Mucoromycota</taxon>
        <taxon>Glomeromycotina</taxon>
        <taxon>Glomeromycetes</taxon>
        <taxon>Diversisporales</taxon>
        <taxon>Gigasporaceae</taxon>
        <taxon>Dentiscutata</taxon>
    </lineage>
</organism>
<proteinExistence type="predicted"/>
<dbReference type="EMBL" id="CAJVPY010042315">
    <property type="protein sequence ID" value="CAG8807252.1"/>
    <property type="molecule type" value="Genomic_DNA"/>
</dbReference>
<evidence type="ECO:0000313" key="2">
    <source>
        <dbReference type="Proteomes" id="UP000789405"/>
    </source>
</evidence>
<protein>
    <submittedName>
        <fullName evidence="1">14719_t:CDS:1</fullName>
    </submittedName>
</protein>
<dbReference type="OrthoDB" id="10611677at2759"/>
<name>A0A9N9K1B3_9GLOM</name>